<dbReference type="GO" id="GO:0000146">
    <property type="term" value="F:microfilament motor activity"/>
    <property type="evidence" value="ECO:0007669"/>
    <property type="project" value="TreeGrafter"/>
</dbReference>
<evidence type="ECO:0000256" key="2">
    <source>
        <dbReference type="ARBA" id="ARBA00022840"/>
    </source>
</evidence>
<feature type="repeat" description="RCC1" evidence="6">
    <location>
        <begin position="1324"/>
        <end position="1375"/>
    </location>
</feature>
<dbReference type="Gene3D" id="1.20.58.530">
    <property type="match status" value="1"/>
</dbReference>
<evidence type="ECO:0000256" key="3">
    <source>
        <dbReference type="ARBA" id="ARBA00023123"/>
    </source>
</evidence>
<dbReference type="CDD" id="cd23767">
    <property type="entry name" value="IQCD"/>
    <property type="match status" value="4"/>
</dbReference>
<feature type="region of interest" description="Actin-binding" evidence="7">
    <location>
        <begin position="641"/>
        <end position="663"/>
    </location>
</feature>
<dbReference type="GO" id="GO:0016020">
    <property type="term" value="C:membrane"/>
    <property type="evidence" value="ECO:0007669"/>
    <property type="project" value="TreeGrafter"/>
</dbReference>
<gene>
    <name evidence="9" type="ORF">BESB_046470</name>
</gene>
<evidence type="ECO:0000256" key="4">
    <source>
        <dbReference type="ARBA" id="ARBA00023175"/>
    </source>
</evidence>
<reference evidence="9 10" key="1">
    <citation type="submission" date="2017-09" db="EMBL/GenBank/DDBJ databases">
        <title>Genome sequencing of Besnoitia besnoiti strain Bb-Ger1.</title>
        <authorList>
            <person name="Schares G."/>
            <person name="Venepally P."/>
            <person name="Lorenzi H.A."/>
        </authorList>
    </citation>
    <scope>NUCLEOTIDE SEQUENCE [LARGE SCALE GENOMIC DNA]</scope>
    <source>
        <strain evidence="9 10">Bb-Ger1</strain>
    </source>
</reference>
<organism evidence="9 10">
    <name type="scientific">Besnoitia besnoiti</name>
    <name type="common">Apicomplexan protozoan</name>
    <dbReference type="NCBI Taxonomy" id="94643"/>
    <lineage>
        <taxon>Eukaryota</taxon>
        <taxon>Sar</taxon>
        <taxon>Alveolata</taxon>
        <taxon>Apicomplexa</taxon>
        <taxon>Conoidasida</taxon>
        <taxon>Coccidia</taxon>
        <taxon>Eucoccidiorida</taxon>
        <taxon>Eimeriorina</taxon>
        <taxon>Sarcocystidae</taxon>
        <taxon>Besnoitia</taxon>
    </lineage>
</organism>
<dbReference type="GeneID" id="40309577"/>
<dbReference type="KEGG" id="bbes:BESB_046470"/>
<keyword evidence="2 7" id="KW-0067">ATP-binding</keyword>
<feature type="domain" description="Myosin motor" evidence="8">
    <location>
        <begin position="87"/>
        <end position="764"/>
    </location>
</feature>
<comment type="similarity">
    <text evidence="7">Belongs to the TRAFAC class myosin-kinesin ATPase superfamily. Myosin family.</text>
</comment>
<keyword evidence="1 7" id="KW-0547">Nucleotide-binding</keyword>
<dbReference type="Gene3D" id="2.130.10.30">
    <property type="entry name" value="Regulator of chromosome condensation 1/beta-lactamase-inhibitor protein II"/>
    <property type="match status" value="2"/>
</dbReference>
<feature type="repeat" description="RCC1" evidence="6">
    <location>
        <begin position="1152"/>
        <end position="1207"/>
    </location>
</feature>
<keyword evidence="3 7" id="KW-0518">Myosin</keyword>
<dbReference type="InterPro" id="IPR027417">
    <property type="entry name" value="P-loop_NTPase"/>
</dbReference>
<dbReference type="SMART" id="SM00015">
    <property type="entry name" value="IQ"/>
    <property type="match status" value="8"/>
</dbReference>
<accession>A0A2A9MEN6</accession>
<dbReference type="FunFam" id="1.10.10.820:FF:000001">
    <property type="entry name" value="Myosin heavy chain"/>
    <property type="match status" value="1"/>
</dbReference>
<evidence type="ECO:0000256" key="6">
    <source>
        <dbReference type="PROSITE-ProRule" id="PRU00235"/>
    </source>
</evidence>
<dbReference type="InterPro" id="IPR036961">
    <property type="entry name" value="Kinesin_motor_dom_sf"/>
</dbReference>
<dbReference type="Gene3D" id="1.20.5.190">
    <property type="match status" value="1"/>
</dbReference>
<evidence type="ECO:0000313" key="10">
    <source>
        <dbReference type="Proteomes" id="UP000224006"/>
    </source>
</evidence>
<name>A0A2A9MEN6_BESBE</name>
<dbReference type="InterPro" id="IPR009091">
    <property type="entry name" value="RCC1/BLIP-II"/>
</dbReference>
<dbReference type="PANTHER" id="PTHR13140:SF270">
    <property type="entry name" value="MYOSIN-12"/>
    <property type="match status" value="1"/>
</dbReference>
<evidence type="ECO:0000313" key="9">
    <source>
        <dbReference type="EMBL" id="PFH36455.1"/>
    </source>
</evidence>
<dbReference type="InterPro" id="IPR000048">
    <property type="entry name" value="IQ_motif_EF-hand-BS"/>
</dbReference>
<dbReference type="VEuPathDB" id="ToxoDB:BESB_046470"/>
<dbReference type="PROSITE" id="PS51456">
    <property type="entry name" value="MYOSIN_MOTOR"/>
    <property type="match status" value="1"/>
</dbReference>
<dbReference type="SMART" id="SM00242">
    <property type="entry name" value="MYSc"/>
    <property type="match status" value="1"/>
</dbReference>
<sequence length="1517" mass="169574">MAAAAKKAGAGGGAAQKKVERKYSAVELGDYLVGSPVFVRAPEKEELYVKAIVKSISGTQLTVDDDGNAKTVDVSQCLNANVGIDPATVVDLAKLPHANEACALEVIRERYVRDQIYTYAGRLLVATNPFKLIPGLYEPTTITKYQNADTSRGFPTDVPPHTYAVAQTAMDMLRVTKENQSCVVSGESGAGKTETARQLMQYFATSKSGAGGARIQEIILGANPLLEAIGNAKTLRNNNSSRFGRFVTLDVAPTGGIHGGIISNYMLELSRIEFQGQGERSYHIFYQMIKGLKPDELAKCALKAPTEYEFLNKSGCYEVETVNDLKEFEEVRQQLKLLYAPEEELDYFKCLSAVLMAGNIKYKNTQAMGTDKAGKVVNEDDFKTIASLLGADQNALNEALTINVVEVQGNVIKSPLSAEQATVMIRSMAKELYSTLFDYIVKSVNKQIKFDAEAKAWIGILDIYGFEFFQKNSYEQFLINYANERLQQFFIQQVFQAEKVEYEAEGIDHSMVVYSDNATVLEVFDKPKAGVFAYLEEQCLIQTGTSESFTAACHKNIKNPCFQIPKGDARVTFLIVHTAAPVTYDTTEFVPKNKMRLPNELLMVFKSATNSCMKNAFEEIEIPDTKNMRGKFVGSKFQKSMTGLMTTLKSSHAHFGRCIKPNQVKKPRVFETETTLGQMISLSVLEAVAIIHKGFAYRASFHDFVEDNNVLMSVLGAKVEGTDSKSACLTMLDRLGIPKEEYQLGNTKIFLRKTGWLMIDKHFRTVMANLKPLILTLQNVYRAYKARTLYTGFANRVIRVQALMRRYDLRRAAMKKGAAVRLFAGSIFFMMFCNLEERRQRAAVLIQKVYRGHSVRNRTRIAMRQAKARALMKRAAVIGYAGVGGLRWKKFMVSKRQVRAATLIQANWRRCMAQKLRKQLKYEKIRNDAATDIQRVWRGYLGRLRVQLMRLLTPYATTIQRFWRGYRVRKSPSYRAHAKIFGKIRQGFIEDRARIVIQSCMRRYIVLSRLQNVTQAAYSMQKFAQAKLLRLYVSNVHAATLTIQAWWRGNRVRRILQEEKLKLVLAGHLMRAEKQSLQECQEAVMLLRERERRGMSEKGWQLIHVNVSVERDDVYPQGWTAGIRAVENFNPSATLAHIEISAFHTVVATSSGYVYTYGLNDRGQLGLGKSSLAGLPVPRQPIGGLALPISVKQISCGVDHTLLLDADGRVFAWGSNRYGQCGCAPRQEVVPKATAVAFSASRSGAGSLSRRRILTLSAGAYHNAAVDETGRVYMWGRGEHIYIRGVFSDVPLPLWVSHESITDLGPLRRVECGLGFTYLLTKEGSLYVFGQATTGQLGLGSKRRSSRVAVPVQNVEERVTAISCGVHSTLAVTADGTVYQWGVFLLWDPNAQVCVKAQSFVPMPVDLQRGNVTGIPVDVKVGWWEGVVLTSDGLLWAWSFFDQPRENVLRPAVYQYILTERQCVRAVQVVSSPLFSAVFSKLDVGRSSDKARVSASAPSALRTKPAINPNWDPLTYN</sequence>
<dbReference type="Gene3D" id="3.40.850.10">
    <property type="entry name" value="Kinesin motor domain"/>
    <property type="match status" value="1"/>
</dbReference>
<keyword evidence="4 7" id="KW-0505">Motor protein</keyword>
<evidence type="ECO:0000256" key="5">
    <source>
        <dbReference type="ARBA" id="ARBA00023203"/>
    </source>
</evidence>
<dbReference type="PROSITE" id="PS50012">
    <property type="entry name" value="RCC1_3"/>
    <property type="match status" value="3"/>
</dbReference>
<dbReference type="EMBL" id="NWUJ01000003">
    <property type="protein sequence ID" value="PFH36455.1"/>
    <property type="molecule type" value="Genomic_DNA"/>
</dbReference>
<dbReference type="PROSITE" id="PS00626">
    <property type="entry name" value="RCC1_2"/>
    <property type="match status" value="1"/>
</dbReference>
<dbReference type="GO" id="GO:0016459">
    <property type="term" value="C:myosin complex"/>
    <property type="evidence" value="ECO:0007669"/>
    <property type="project" value="UniProtKB-KW"/>
</dbReference>
<dbReference type="SUPFAM" id="SSF50985">
    <property type="entry name" value="RCC1/BLIP-II"/>
    <property type="match status" value="1"/>
</dbReference>
<comment type="caution">
    <text evidence="9">The sequence shown here is derived from an EMBL/GenBank/DDBJ whole genome shotgun (WGS) entry which is preliminary data.</text>
</comment>
<dbReference type="InterPro" id="IPR001609">
    <property type="entry name" value="Myosin_head_motor_dom-like"/>
</dbReference>
<dbReference type="STRING" id="94643.A0A2A9MEN6"/>
<dbReference type="Gene3D" id="1.20.5.4820">
    <property type="match status" value="1"/>
</dbReference>
<dbReference type="GO" id="GO:0005524">
    <property type="term" value="F:ATP binding"/>
    <property type="evidence" value="ECO:0007669"/>
    <property type="project" value="UniProtKB-UniRule"/>
</dbReference>
<dbReference type="Pfam" id="PF00063">
    <property type="entry name" value="Myosin_head"/>
    <property type="match status" value="1"/>
</dbReference>
<dbReference type="GO" id="GO:0007015">
    <property type="term" value="P:actin filament organization"/>
    <property type="evidence" value="ECO:0007669"/>
    <property type="project" value="TreeGrafter"/>
</dbReference>
<protein>
    <submittedName>
        <fullName evidence="9">Myosin H</fullName>
    </submittedName>
</protein>
<dbReference type="Pfam" id="PF00415">
    <property type="entry name" value="RCC1"/>
    <property type="match status" value="1"/>
</dbReference>
<evidence type="ECO:0000256" key="1">
    <source>
        <dbReference type="ARBA" id="ARBA00022741"/>
    </source>
</evidence>
<dbReference type="PRINTS" id="PR00193">
    <property type="entry name" value="MYOSINHEAVY"/>
</dbReference>
<evidence type="ECO:0000256" key="7">
    <source>
        <dbReference type="PROSITE-ProRule" id="PRU00782"/>
    </source>
</evidence>
<dbReference type="Gene3D" id="1.10.10.820">
    <property type="match status" value="1"/>
</dbReference>
<feature type="repeat" description="RCC1" evidence="6">
    <location>
        <begin position="1208"/>
        <end position="1269"/>
    </location>
</feature>
<keyword evidence="10" id="KW-1185">Reference proteome</keyword>
<dbReference type="Gene3D" id="1.20.120.720">
    <property type="entry name" value="Myosin VI head, motor domain, U50 subdomain"/>
    <property type="match status" value="1"/>
</dbReference>
<dbReference type="InterPro" id="IPR000408">
    <property type="entry name" value="Reg_chr_condens"/>
</dbReference>
<dbReference type="Proteomes" id="UP000224006">
    <property type="component" value="Chromosome III"/>
</dbReference>
<dbReference type="PANTHER" id="PTHR13140">
    <property type="entry name" value="MYOSIN"/>
    <property type="match status" value="1"/>
</dbReference>
<dbReference type="Pfam" id="PF13540">
    <property type="entry name" value="RCC1_2"/>
    <property type="match status" value="3"/>
</dbReference>
<evidence type="ECO:0000259" key="8">
    <source>
        <dbReference type="PROSITE" id="PS51456"/>
    </source>
</evidence>
<dbReference type="SUPFAM" id="SSF52540">
    <property type="entry name" value="P-loop containing nucleoside triphosphate hydrolases"/>
    <property type="match status" value="3"/>
</dbReference>
<dbReference type="OrthoDB" id="360151at2759"/>
<dbReference type="Pfam" id="PF00612">
    <property type="entry name" value="IQ"/>
    <property type="match status" value="5"/>
</dbReference>
<keyword evidence="5 7" id="KW-0009">Actin-binding</keyword>
<dbReference type="RefSeq" id="XP_029220464.1">
    <property type="nucleotide sequence ID" value="XM_029363098.1"/>
</dbReference>
<dbReference type="GO" id="GO:0051015">
    <property type="term" value="F:actin filament binding"/>
    <property type="evidence" value="ECO:0007669"/>
    <property type="project" value="TreeGrafter"/>
</dbReference>
<proteinExistence type="inferred from homology"/>
<dbReference type="PROSITE" id="PS50096">
    <property type="entry name" value="IQ"/>
    <property type="match status" value="4"/>
</dbReference>
<feature type="binding site" evidence="7">
    <location>
        <begin position="186"/>
        <end position="193"/>
    </location>
    <ligand>
        <name>ATP</name>
        <dbReference type="ChEBI" id="CHEBI:30616"/>
    </ligand>
</feature>
<dbReference type="GO" id="GO:0005737">
    <property type="term" value="C:cytoplasm"/>
    <property type="evidence" value="ECO:0007669"/>
    <property type="project" value="TreeGrafter"/>
</dbReference>